<proteinExistence type="predicted"/>
<accession>A0A0D0ZYN2</accession>
<protein>
    <recommendedName>
        <fullName evidence="1">DUF2383 domain-containing protein</fullName>
    </recommendedName>
</protein>
<dbReference type="EMBL" id="JXSU01000007">
    <property type="protein sequence ID" value="KIS23613.1"/>
    <property type="molecule type" value="Genomic_DNA"/>
</dbReference>
<reference evidence="2 3" key="1">
    <citation type="submission" date="2014-06" db="EMBL/GenBank/DDBJ databases">
        <title>Genome characterization of distinct group I Clostridium botulinum lineages.</title>
        <authorList>
            <person name="Giordani F."/>
            <person name="Anselmo A."/>
            <person name="Fillo S."/>
            <person name="Palozzi A.M."/>
            <person name="Fortunato A."/>
            <person name="Gentile B."/>
            <person name="Ciammaruconi A."/>
            <person name="Anniballi F."/>
            <person name="De Medici D."/>
            <person name="Lista F."/>
        </authorList>
    </citation>
    <scope>NUCLEOTIDE SEQUENCE [LARGE SCALE GENOMIC DNA]</scope>
    <source>
        <strain evidence="2 3">B2 450</strain>
    </source>
</reference>
<dbReference type="AlphaFoldDB" id="A0A0D0ZYN2"/>
<evidence type="ECO:0000259" key="1">
    <source>
        <dbReference type="Pfam" id="PF09537"/>
    </source>
</evidence>
<sequence length="151" mass="17408">MKIALKEDTKQMDKFLKGVHMGGSTFKDYLEKAQNVDLKNELKNIIESFKRHEEAITNRIEQMGGDAPDTLGFLGTIAEFFEKIKLTPVNNDLQVCDHAIKAMEMGIKQGEKFKEENKDLDPSLMKEVNAVVNDYYNHLNILNEIIRNYNR</sequence>
<name>A0A0D0ZYN2_CLOBO</name>
<dbReference type="Pfam" id="PF09537">
    <property type="entry name" value="DUF2383"/>
    <property type="match status" value="1"/>
</dbReference>
<organism evidence="2 3">
    <name type="scientific">Clostridium botulinum B2 450</name>
    <dbReference type="NCBI Taxonomy" id="1379739"/>
    <lineage>
        <taxon>Bacteria</taxon>
        <taxon>Bacillati</taxon>
        <taxon>Bacillota</taxon>
        <taxon>Clostridia</taxon>
        <taxon>Eubacteriales</taxon>
        <taxon>Clostridiaceae</taxon>
        <taxon>Clostridium</taxon>
    </lineage>
</organism>
<evidence type="ECO:0000313" key="3">
    <source>
        <dbReference type="Proteomes" id="UP000032250"/>
    </source>
</evidence>
<dbReference type="InterPro" id="IPR012347">
    <property type="entry name" value="Ferritin-like"/>
</dbReference>
<dbReference type="Proteomes" id="UP000032250">
    <property type="component" value="Unassembled WGS sequence"/>
</dbReference>
<dbReference type="InterPro" id="IPR019052">
    <property type="entry name" value="DUF2383"/>
</dbReference>
<dbReference type="PATRIC" id="fig|1379739.3.peg.2024"/>
<dbReference type="HOGENOM" id="CLU_1728150_0_0_9"/>
<gene>
    <name evidence="2" type="ORF">N495_08385</name>
</gene>
<dbReference type="OrthoDB" id="1647734at2"/>
<dbReference type="RefSeq" id="WP_003486286.1">
    <property type="nucleotide sequence ID" value="NZ_JXSU01000007.1"/>
</dbReference>
<feature type="domain" description="DUF2383" evidence="1">
    <location>
        <begin position="11"/>
        <end position="105"/>
    </location>
</feature>
<comment type="caution">
    <text evidence="2">The sequence shown here is derived from an EMBL/GenBank/DDBJ whole genome shotgun (WGS) entry which is preliminary data.</text>
</comment>
<dbReference type="Gene3D" id="1.20.1260.10">
    <property type="match status" value="1"/>
</dbReference>
<evidence type="ECO:0000313" key="2">
    <source>
        <dbReference type="EMBL" id="KIS23613.1"/>
    </source>
</evidence>